<evidence type="ECO:0000256" key="2">
    <source>
        <dbReference type="SAM" id="MobiDB-lite"/>
    </source>
</evidence>
<reference evidence="5" key="1">
    <citation type="journal article" date="2012" name="Nature">
        <title>The tomato genome sequence provides insights into fleshy fruit evolution.</title>
        <authorList>
            <consortium name="Tomato Genome Consortium"/>
        </authorList>
    </citation>
    <scope>NUCLEOTIDE SEQUENCE [LARGE SCALE GENOMIC DNA]</scope>
    <source>
        <strain evidence="5">cv. Heinz 1706</strain>
    </source>
</reference>
<sequence>MAAAEVAFEEEVMEEANEEIEIEEDQIKRSKGCFSATTVENQTPKDVWFLDSGCSNHMSGTKSLFKDLDESKKSDVRLGHNKKIQVEGEGTVSIMTSQEYAADQFLASPSTTSSNAPATSPTLEEPSAEPTLLRRSTRDRKPNPRYADNISCVFALLVLDPIFFEDAETEDKCESIVTEFKECMMKNFEMSNLGLLHYFLGLGVKQGIDGIFLSQRKYATDLLKKFTMVNCKVASTAMNINEKLCRDDGSEMENATYFRSLRFMHNPSKLHLGAAKRVLRYIAGTTEHGIWFSKVTYFTLIVFTDSDYKGNIHDRKSTFGFLFNLGSGAISWSSKIQEVVALSTSEAEYIAATSASCQAVWLRRLVVGFNHKTVGE</sequence>
<evidence type="ECO:0000259" key="4">
    <source>
        <dbReference type="Pfam" id="PF22936"/>
    </source>
</evidence>
<keyword evidence="1" id="KW-0175">Coiled coil</keyword>
<dbReference type="PANTHER" id="PTHR11439:SF463">
    <property type="entry name" value="REVERSE TRANSCRIPTASE TY1_COPIA-TYPE DOMAIN-CONTAINING PROTEIN"/>
    <property type="match status" value="1"/>
</dbReference>
<feature type="region of interest" description="Disordered" evidence="2">
    <location>
        <begin position="108"/>
        <end position="142"/>
    </location>
</feature>
<reference evidence="5" key="2">
    <citation type="submission" date="2019-01" db="UniProtKB">
        <authorList>
            <consortium name="EnsemblPlants"/>
        </authorList>
    </citation>
    <scope>IDENTIFICATION</scope>
    <source>
        <strain evidence="5">cv. Heinz 1706</strain>
    </source>
</reference>
<dbReference type="AlphaFoldDB" id="A0A3Q7HCA8"/>
<evidence type="ECO:0000313" key="6">
    <source>
        <dbReference type="Proteomes" id="UP000004994"/>
    </source>
</evidence>
<dbReference type="Proteomes" id="UP000004994">
    <property type="component" value="Chromosome 5"/>
</dbReference>
<dbReference type="Gramene" id="Solyc05g025893.1.1">
    <property type="protein sequence ID" value="Solyc05g025893.1.1"/>
    <property type="gene ID" value="Solyc05g025893.1"/>
</dbReference>
<feature type="domain" description="Reverse transcriptase Ty1/copia-type" evidence="3">
    <location>
        <begin position="174"/>
        <end position="238"/>
    </location>
</feature>
<dbReference type="EnsemblPlants" id="Solyc05g025893.1.1">
    <property type="protein sequence ID" value="Solyc05g025893.1.1"/>
    <property type="gene ID" value="Solyc05g025893.1"/>
</dbReference>
<dbReference type="CDD" id="cd09272">
    <property type="entry name" value="RNase_HI_RT_Ty1"/>
    <property type="match status" value="1"/>
</dbReference>
<dbReference type="STRING" id="4081.A0A3Q7HCA8"/>
<feature type="coiled-coil region" evidence="1">
    <location>
        <begin position="6"/>
        <end position="33"/>
    </location>
</feature>
<evidence type="ECO:0000259" key="3">
    <source>
        <dbReference type="Pfam" id="PF07727"/>
    </source>
</evidence>
<dbReference type="Pfam" id="PF07727">
    <property type="entry name" value="RVT_2"/>
    <property type="match status" value="1"/>
</dbReference>
<dbReference type="InterPro" id="IPR054722">
    <property type="entry name" value="PolX-like_BBD"/>
</dbReference>
<proteinExistence type="predicted"/>
<protein>
    <submittedName>
        <fullName evidence="5">Uncharacterized protein</fullName>
    </submittedName>
</protein>
<dbReference type="InterPro" id="IPR013103">
    <property type="entry name" value="RVT_2"/>
</dbReference>
<evidence type="ECO:0000256" key="1">
    <source>
        <dbReference type="SAM" id="Coils"/>
    </source>
</evidence>
<dbReference type="Pfam" id="PF22936">
    <property type="entry name" value="Pol_BBD"/>
    <property type="match status" value="1"/>
</dbReference>
<feature type="compositionally biased region" description="Low complexity" evidence="2">
    <location>
        <begin position="108"/>
        <end position="122"/>
    </location>
</feature>
<accession>A0A3Q7HCA8</accession>
<evidence type="ECO:0000313" key="5">
    <source>
        <dbReference type="EnsemblPlants" id="Solyc05g025893.1.1"/>
    </source>
</evidence>
<dbReference type="InParanoid" id="A0A3Q7HCA8"/>
<organism evidence="5">
    <name type="scientific">Solanum lycopersicum</name>
    <name type="common">Tomato</name>
    <name type="synonym">Lycopersicon esculentum</name>
    <dbReference type="NCBI Taxonomy" id="4081"/>
    <lineage>
        <taxon>Eukaryota</taxon>
        <taxon>Viridiplantae</taxon>
        <taxon>Streptophyta</taxon>
        <taxon>Embryophyta</taxon>
        <taxon>Tracheophyta</taxon>
        <taxon>Spermatophyta</taxon>
        <taxon>Magnoliopsida</taxon>
        <taxon>eudicotyledons</taxon>
        <taxon>Gunneridae</taxon>
        <taxon>Pentapetalae</taxon>
        <taxon>asterids</taxon>
        <taxon>lamiids</taxon>
        <taxon>Solanales</taxon>
        <taxon>Solanaceae</taxon>
        <taxon>Solanoideae</taxon>
        <taxon>Solaneae</taxon>
        <taxon>Solanum</taxon>
        <taxon>Solanum subgen. Lycopersicon</taxon>
    </lineage>
</organism>
<feature type="domain" description="Retrovirus-related Pol polyprotein from transposon TNT 1-94-like beta-barrel" evidence="4">
    <location>
        <begin position="48"/>
        <end position="98"/>
    </location>
</feature>
<name>A0A3Q7HCA8_SOLLC</name>
<dbReference type="PANTHER" id="PTHR11439">
    <property type="entry name" value="GAG-POL-RELATED RETROTRANSPOSON"/>
    <property type="match status" value="1"/>
</dbReference>
<keyword evidence="6" id="KW-1185">Reference proteome</keyword>